<keyword evidence="3" id="KW-1185">Reference proteome</keyword>
<feature type="compositionally biased region" description="Low complexity" evidence="1">
    <location>
        <begin position="131"/>
        <end position="147"/>
    </location>
</feature>
<evidence type="ECO:0000256" key="1">
    <source>
        <dbReference type="SAM" id="MobiDB-lite"/>
    </source>
</evidence>
<dbReference type="EMBL" id="FNHI01000013">
    <property type="protein sequence ID" value="SDM77752.1"/>
    <property type="molecule type" value="Genomic_DNA"/>
</dbReference>
<dbReference type="PANTHER" id="PTHR24637">
    <property type="entry name" value="COLLAGEN"/>
    <property type="match status" value="1"/>
</dbReference>
<dbReference type="PANTHER" id="PTHR24637:SF421">
    <property type="entry name" value="CUTICLE COLLAGEN DPY-2"/>
    <property type="match status" value="1"/>
</dbReference>
<feature type="compositionally biased region" description="Basic and acidic residues" evidence="1">
    <location>
        <begin position="186"/>
        <end position="202"/>
    </location>
</feature>
<gene>
    <name evidence="2" type="ORF">SAMN05444921_11367</name>
</gene>
<dbReference type="InterPro" id="IPR008160">
    <property type="entry name" value="Collagen"/>
</dbReference>
<dbReference type="AlphaFoldDB" id="A0A1G9VZQ9"/>
<name>A0A1G9VZQ9_9ACTN</name>
<dbReference type="STRING" id="1196353.SAMN05444921_11367"/>
<keyword evidence="2" id="KW-0176">Collagen</keyword>
<dbReference type="Proteomes" id="UP000199063">
    <property type="component" value="Unassembled WGS sequence"/>
</dbReference>
<proteinExistence type="predicted"/>
<feature type="region of interest" description="Disordered" evidence="1">
    <location>
        <begin position="60"/>
        <end position="216"/>
    </location>
</feature>
<sequence length="216" mass="21381">MRHKSTAPSHRRTDLAFAVAAALALAAFAWVVITMQGLSHDLREANTARDLLAAQVEQLGAKPVAGPPGSRGEPGRSIEGPPGPEGPQGDPGPTGPPGSPGAVGKTGPSGPIGATGPVGVGQTGPAGENGTDGADGPAGPVGPQGEQGPPGPQGPPGEPGEDGADGADCPAGYSWQAPAYDPDALVCRRDGAPQPEPSERRGLLSLGLDPSRRQYL</sequence>
<evidence type="ECO:0000313" key="2">
    <source>
        <dbReference type="EMBL" id="SDM77752.1"/>
    </source>
</evidence>
<feature type="compositionally biased region" description="Pro residues" evidence="1">
    <location>
        <begin position="149"/>
        <end position="158"/>
    </location>
</feature>
<accession>A0A1G9VZQ9</accession>
<protein>
    <submittedName>
        <fullName evidence="2">Collagen triple helix repeat-containing protein</fullName>
    </submittedName>
</protein>
<reference evidence="3" key="1">
    <citation type="submission" date="2016-10" db="EMBL/GenBank/DDBJ databases">
        <authorList>
            <person name="Varghese N."/>
            <person name="Submissions S."/>
        </authorList>
    </citation>
    <scope>NUCLEOTIDE SEQUENCE [LARGE SCALE GENOMIC DNA]</scope>
    <source>
        <strain evidence="3">CGMCC 4.7042</strain>
    </source>
</reference>
<dbReference type="Pfam" id="PF01391">
    <property type="entry name" value="Collagen"/>
    <property type="match status" value="2"/>
</dbReference>
<evidence type="ECO:0000313" key="3">
    <source>
        <dbReference type="Proteomes" id="UP000199063"/>
    </source>
</evidence>
<feature type="compositionally biased region" description="Low complexity" evidence="1">
    <location>
        <begin position="67"/>
        <end position="80"/>
    </location>
</feature>
<organism evidence="2 3">
    <name type="scientific">Streptomyces wuyuanensis</name>
    <dbReference type="NCBI Taxonomy" id="1196353"/>
    <lineage>
        <taxon>Bacteria</taxon>
        <taxon>Bacillati</taxon>
        <taxon>Actinomycetota</taxon>
        <taxon>Actinomycetes</taxon>
        <taxon>Kitasatosporales</taxon>
        <taxon>Streptomycetaceae</taxon>
        <taxon>Streptomyces</taxon>
    </lineage>
</organism>